<dbReference type="Pfam" id="PF20252">
    <property type="entry name" value="BIG2_C"/>
    <property type="match status" value="1"/>
</dbReference>
<dbReference type="GO" id="GO:0016020">
    <property type="term" value="C:membrane"/>
    <property type="evidence" value="ECO:0007669"/>
    <property type="project" value="UniProtKB-SubCell"/>
</dbReference>
<dbReference type="Pfam" id="PF16213">
    <property type="entry name" value="DCB"/>
    <property type="match status" value="1"/>
</dbReference>
<keyword evidence="10" id="KW-1185">Reference proteome</keyword>
<dbReference type="STRING" id="13370.A0A448YFW3"/>
<proteinExistence type="predicted"/>
<feature type="region of interest" description="Disordered" evidence="7">
    <location>
        <begin position="684"/>
        <end position="713"/>
    </location>
</feature>
<keyword evidence="6" id="KW-0472">Membrane</keyword>
<evidence type="ECO:0000256" key="6">
    <source>
        <dbReference type="ARBA" id="ARBA00023136"/>
    </source>
</evidence>
<dbReference type="InterPro" id="IPR016024">
    <property type="entry name" value="ARM-type_fold"/>
</dbReference>
<dbReference type="Gene3D" id="1.10.220.20">
    <property type="match status" value="1"/>
</dbReference>
<dbReference type="PROSITE" id="PS50190">
    <property type="entry name" value="SEC7"/>
    <property type="match status" value="1"/>
</dbReference>
<dbReference type="GO" id="GO:0032012">
    <property type="term" value="P:regulation of ARF protein signal transduction"/>
    <property type="evidence" value="ECO:0007669"/>
    <property type="project" value="InterPro"/>
</dbReference>
<dbReference type="InterPro" id="IPR046455">
    <property type="entry name" value="Sec7/BIG1-like_C"/>
</dbReference>
<keyword evidence="4" id="KW-0963">Cytoplasm</keyword>
<dbReference type="SUPFAM" id="SSF48371">
    <property type="entry name" value="ARM repeat"/>
    <property type="match status" value="1"/>
</dbReference>
<dbReference type="InterPro" id="IPR032629">
    <property type="entry name" value="DCB_dom"/>
</dbReference>
<evidence type="ECO:0000313" key="10">
    <source>
        <dbReference type="Proteomes" id="UP000290900"/>
    </source>
</evidence>
<dbReference type="PANTHER" id="PTHR10663">
    <property type="entry name" value="GUANYL-NUCLEOTIDE EXCHANGE FACTOR"/>
    <property type="match status" value="1"/>
</dbReference>
<protein>
    <submittedName>
        <fullName evidence="9">DEKNAAC100264</fullName>
    </submittedName>
</protein>
<dbReference type="Pfam" id="PF12783">
    <property type="entry name" value="Sec7-like_HUS"/>
    <property type="match status" value="1"/>
</dbReference>
<dbReference type="FunCoup" id="A0A448YFW3">
    <property type="interactions" value="1104"/>
</dbReference>
<feature type="compositionally biased region" description="Polar residues" evidence="7">
    <location>
        <begin position="71"/>
        <end position="82"/>
    </location>
</feature>
<feature type="compositionally biased region" description="Low complexity" evidence="7">
    <location>
        <begin position="684"/>
        <end position="700"/>
    </location>
</feature>
<accession>A0A448YFW3</accession>
<evidence type="ECO:0000256" key="4">
    <source>
        <dbReference type="ARBA" id="ARBA00022490"/>
    </source>
</evidence>
<dbReference type="SUPFAM" id="SSF48425">
    <property type="entry name" value="Sec7 domain"/>
    <property type="match status" value="1"/>
</dbReference>
<dbReference type="EMBL" id="CAACVR010000001">
    <property type="protein sequence ID" value="VEU19845.1"/>
    <property type="molecule type" value="Genomic_DNA"/>
</dbReference>
<sequence>MPTELQAVDVEGQKALPSLPENGRGPGQLKSNNDESTSQGKELPELVDTNGKSEGAEKSSIEAKPAGPEISTETSANNNGTIINGAEHHTGAAEPVVGKSDGKLETPVSPHPDNSSVNGSIRSPRLSTHSTPQRRRSSTSTLLTETAGIAFLKDTLERIISIKEVTRKHPNLVASAKTAIGILQAGEMPSEAVIFEPLKLACEQRNVAAKILALDCLGKIFTFNIFNQPIYIKYTKSTPEVKADAEMEANVDAAPGSSEHAGEVPLIEAVIEVISSCFDGEGTDERVELQIIRVLTAALANESMPVHGKALLQAVRQMYNIFLLSLSSVNQGIAQATLIQIVNITFDKCEEFSRLEKEQDNTVDDQVLRPTEPNQRMTLEEIETSLQGNDVIQLSSDEIFGDEKELCIKDAFLIIRSMSNLAAKTIESESIDVRSHAVRSKLLSLNIIYFILKDHIDVFLDKKCLIFTRNNTEKTILVDGIRKYLCLVLSRNAASQLAPVYEVTLELFWLMISKLRDEFKYEIPVFLNEIYFPVSEMKTSTPHQKRYLLDVIRRLCNDPKALIEVYLNYDCDPSMSNLTEKIIEYLTRYALAKVEATASQKVAYKESLTRSLSLSDFESIPELNVNRLSNHSLDPEWEAKYPIAYALKMASIDSIVSFLKSLNSRSGKPVAASTDDAKSTLSSSSVAALPASPNSSSSVSVDHLRGGSDDSAPQFESIKQQKTAYLECTKLFDFSPKKGIKALVRNHFIDDDKPETIALFLLTNDSLDKSAIGEYLGEGHEENIAIMHSFVDMMDFKEKTFLNALRFFLQHFRLPGESQKIDRFMLKFSEKYVNDNPTAFANADTVYVLSYSVVLLNTDLHSPQVKDRMTLEEFVKNNRGIDDGKDLDSKLLEQIYMDIQNHEIILKSERQAALISNSVEPRQSIILFGGRDIAKEAYLKASKEMTNKTEQAVKSLRSSSRDNSKAGFYTLDDAESSYHVKSMYETLWMSLLAGLTPPFKEYDDEDTAKLLLLGIRISIHLACIFGLDYARTSFIRALVQFTNINNPDDLKVKNIDAITTILNIAINDQNDLKNSWKGIFIVISQVERLKLLSRGVNSDAVPDLLNARLANRSSLDSLRSQTSVGFFASFNKKQSMSEQTFHRHFNQKLPVDSAARLNSTEMDVAMDKVFSKSSEIEGDGIFDFIAGLSEVAREEIESSGSSDQPRMFSLQKLVDVCYYNMGRIRVQWSALWAVLNEIFNEFGCHTNAAISFFAIDSLRQLSERFFSIEELAHFKFQKDFLQPFNYIMMHNPNLAVRDMVLDCVRYMVVRKSSLIRSGWSTLVEVLTNAAVDDSEQLVSKGYDYVNMICEKHFEEVFKEEGFEPLVICLTEYAKNDKFQKTSLRALHNINGFVQIVSEKTENETDEERQSQLWFPVLFGFHDVIMEGEDLEVRAQALKYMFDALVNFGHQFGRNFWFRVSEELLFPIFGILSQHWQLSTNQEDLWVWLSSTLIQALRRMIALFTTYYSTLSGMVDGYLGLLVSCICQENETISKVGISCLQDLILQNITKFGPEEWSKIDKTFEDLFELTRATELFDADPLRAANKKEESEPNGDSEEEDEDNEDGGGEDDNEPAGPDLESALNGSDETRVGSGGDDAITALKISRQKSTIVIKCVLQLHMIQTLSELFGNDVFYDNTPVEQILKLADLLNSSYRFARDFNEDYNLRVRLWNSGVMDKLPNLLKQETSAVGVYISVMFRLYCDGEKASKETRKEISQLLMPLSVSLLQRYVQFDEKEQARNIQSWTPVVVETLQACTEMDEIDFKKVCPLVYELVLRLFDKSMTTDLRLSTRDFLSRVGDLYVEERQEERK</sequence>
<evidence type="ECO:0000259" key="8">
    <source>
        <dbReference type="PROSITE" id="PS50190"/>
    </source>
</evidence>
<dbReference type="InterPro" id="IPR000904">
    <property type="entry name" value="Sec7_dom"/>
</dbReference>
<dbReference type="GO" id="GO:0005794">
    <property type="term" value="C:Golgi apparatus"/>
    <property type="evidence" value="ECO:0007669"/>
    <property type="project" value="UniProtKB-ARBA"/>
</dbReference>
<dbReference type="InterPro" id="IPR035999">
    <property type="entry name" value="Sec7_dom_sf"/>
</dbReference>
<dbReference type="SMART" id="SM00222">
    <property type="entry name" value="Sec7"/>
    <property type="match status" value="1"/>
</dbReference>
<reference evidence="9 10" key="1">
    <citation type="submission" date="2018-12" db="EMBL/GenBank/DDBJ databases">
        <authorList>
            <person name="Tiukova I."/>
            <person name="Dainat J."/>
        </authorList>
    </citation>
    <scope>NUCLEOTIDE SEQUENCE [LARGE SCALE GENOMIC DNA]</scope>
</reference>
<feature type="compositionally biased region" description="Polar residues" evidence="7">
    <location>
        <begin position="112"/>
        <end position="121"/>
    </location>
</feature>
<evidence type="ECO:0000256" key="7">
    <source>
        <dbReference type="SAM" id="MobiDB-lite"/>
    </source>
</evidence>
<organism evidence="9 10">
    <name type="scientific">Brettanomyces naardenensis</name>
    <name type="common">Yeast</name>
    <dbReference type="NCBI Taxonomy" id="13370"/>
    <lineage>
        <taxon>Eukaryota</taxon>
        <taxon>Fungi</taxon>
        <taxon>Dikarya</taxon>
        <taxon>Ascomycota</taxon>
        <taxon>Saccharomycotina</taxon>
        <taxon>Pichiomycetes</taxon>
        <taxon>Pichiales</taxon>
        <taxon>Pichiaceae</taxon>
        <taxon>Brettanomyces</taxon>
    </lineage>
</organism>
<gene>
    <name evidence="9" type="ORF">BRENAR_LOCUS581</name>
</gene>
<dbReference type="InterPro" id="IPR023394">
    <property type="entry name" value="Sec7_C_sf"/>
</dbReference>
<feature type="compositionally biased region" description="Polar residues" evidence="7">
    <location>
        <begin position="29"/>
        <end position="40"/>
    </location>
</feature>
<dbReference type="Pfam" id="PF01369">
    <property type="entry name" value="Sec7"/>
    <property type="match status" value="1"/>
</dbReference>
<dbReference type="OrthoDB" id="18431at2759"/>
<evidence type="ECO:0000256" key="3">
    <source>
        <dbReference type="ARBA" id="ARBA00022448"/>
    </source>
</evidence>
<dbReference type="FunFam" id="1.10.1000.11:FF:000003">
    <property type="entry name" value="Brefeldin A-inhibited guanine nucleotide-exchange protein 1"/>
    <property type="match status" value="1"/>
</dbReference>
<dbReference type="Proteomes" id="UP000290900">
    <property type="component" value="Unassembled WGS sequence"/>
</dbReference>
<feature type="domain" description="SEC7" evidence="8">
    <location>
        <begin position="714"/>
        <end position="902"/>
    </location>
</feature>
<name>A0A448YFW3_BRENA</name>
<feature type="region of interest" description="Disordered" evidence="7">
    <location>
        <begin position="1580"/>
        <end position="1634"/>
    </location>
</feature>
<dbReference type="InParanoid" id="A0A448YFW3"/>
<keyword evidence="3" id="KW-0813">Transport</keyword>
<comment type="subcellular location">
    <subcellularLocation>
        <location evidence="2">Cytoplasm</location>
    </subcellularLocation>
    <subcellularLocation>
        <location evidence="1">Membrane</location>
    </subcellularLocation>
</comment>
<dbReference type="CDD" id="cd00171">
    <property type="entry name" value="Sec7"/>
    <property type="match status" value="1"/>
</dbReference>
<dbReference type="InterPro" id="IPR015403">
    <property type="entry name" value="Mon2/Sec7/BIG1-like_HDS"/>
</dbReference>
<dbReference type="GO" id="GO:0015031">
    <property type="term" value="P:protein transport"/>
    <property type="evidence" value="ECO:0007669"/>
    <property type="project" value="UniProtKB-KW"/>
</dbReference>
<evidence type="ECO:0000256" key="5">
    <source>
        <dbReference type="ARBA" id="ARBA00022927"/>
    </source>
</evidence>
<dbReference type="PANTHER" id="PTHR10663:SF375">
    <property type="entry name" value="LD29171P"/>
    <property type="match status" value="1"/>
</dbReference>
<dbReference type="InterPro" id="IPR032691">
    <property type="entry name" value="Mon2/Sec7/BIG1-like_HUS"/>
</dbReference>
<evidence type="ECO:0000256" key="1">
    <source>
        <dbReference type="ARBA" id="ARBA00004370"/>
    </source>
</evidence>
<evidence type="ECO:0000313" key="9">
    <source>
        <dbReference type="EMBL" id="VEU19845.1"/>
    </source>
</evidence>
<evidence type="ECO:0000256" key="2">
    <source>
        <dbReference type="ARBA" id="ARBA00004496"/>
    </source>
</evidence>
<dbReference type="Pfam" id="PF09324">
    <property type="entry name" value="Sec7-like_HDS"/>
    <property type="match status" value="1"/>
</dbReference>
<keyword evidence="5" id="KW-0653">Protein transport</keyword>
<feature type="region of interest" description="Disordered" evidence="7">
    <location>
        <begin position="1"/>
        <end position="141"/>
    </location>
</feature>
<dbReference type="GO" id="GO:0005085">
    <property type="term" value="F:guanyl-nucleotide exchange factor activity"/>
    <property type="evidence" value="ECO:0007669"/>
    <property type="project" value="InterPro"/>
</dbReference>
<feature type="compositionally biased region" description="Acidic residues" evidence="7">
    <location>
        <begin position="1591"/>
        <end position="1613"/>
    </location>
</feature>
<dbReference type="Gene3D" id="1.10.1000.11">
    <property type="entry name" value="Arf Nucleotide-binding Site Opener,domain 2"/>
    <property type="match status" value="1"/>
</dbReference>